<dbReference type="InterPro" id="IPR036390">
    <property type="entry name" value="WH_DNA-bd_sf"/>
</dbReference>
<keyword evidence="7" id="KW-1185">Reference proteome</keyword>
<dbReference type="GO" id="GO:0003677">
    <property type="term" value="F:DNA binding"/>
    <property type="evidence" value="ECO:0007669"/>
    <property type="project" value="UniProtKB-KW"/>
</dbReference>
<sequence>MAELVESVVKAARVLRSFEPHTGAMTVRQISARTGIPRSTCHALCTTLVEVRLLEALPEGGYRLGPATAWLGAQVFERTGLVEAATPAMHTLARSAGAHVDLSQYVHKGWMVFLHHIGDPRIRASNRVGSRIPAHECAEGRAALSQFEALDIRDIVIRASGDLGAPGVQDPAAYDQLLRALSEARSRGYVAMDRSGTMLRTVAAPLRDPDGATVGALSVSMSRQAVTPSRVAALGETLRAACHETSQRLAARSR</sequence>
<dbReference type="Pfam" id="PF01614">
    <property type="entry name" value="IclR_C"/>
    <property type="match status" value="1"/>
</dbReference>
<evidence type="ECO:0000259" key="5">
    <source>
        <dbReference type="PROSITE" id="PS51078"/>
    </source>
</evidence>
<accession>A0A7W4VV90</accession>
<proteinExistence type="predicted"/>
<dbReference type="SUPFAM" id="SSF46785">
    <property type="entry name" value="Winged helix' DNA-binding domain"/>
    <property type="match status" value="1"/>
</dbReference>
<dbReference type="Gene3D" id="3.30.450.40">
    <property type="match status" value="1"/>
</dbReference>
<dbReference type="InterPro" id="IPR050707">
    <property type="entry name" value="HTH_MetabolicPath_Reg"/>
</dbReference>
<protein>
    <submittedName>
        <fullName evidence="6">DNA-binding IclR family transcriptional regulator</fullName>
    </submittedName>
</protein>
<reference evidence="6 7" key="1">
    <citation type="submission" date="2020-08" db="EMBL/GenBank/DDBJ databases">
        <title>Sequencing the genomes of 1000 actinobacteria strains.</title>
        <authorList>
            <person name="Klenk H.-P."/>
        </authorList>
    </citation>
    <scope>NUCLEOTIDE SEQUENCE [LARGE SCALE GENOMIC DNA]</scope>
    <source>
        <strain evidence="6 7">DSM 105498</strain>
    </source>
</reference>
<comment type="caution">
    <text evidence="6">The sequence shown here is derived from an EMBL/GenBank/DDBJ whole genome shotgun (WGS) entry which is preliminary data.</text>
</comment>
<organism evidence="6 7">
    <name type="scientific">Nocardioides soli</name>
    <dbReference type="NCBI Taxonomy" id="1036020"/>
    <lineage>
        <taxon>Bacteria</taxon>
        <taxon>Bacillati</taxon>
        <taxon>Actinomycetota</taxon>
        <taxon>Actinomycetes</taxon>
        <taxon>Propionibacteriales</taxon>
        <taxon>Nocardioidaceae</taxon>
        <taxon>Nocardioides</taxon>
    </lineage>
</organism>
<dbReference type="InterPro" id="IPR014757">
    <property type="entry name" value="Tscrpt_reg_IclR_C"/>
</dbReference>
<evidence type="ECO:0000259" key="4">
    <source>
        <dbReference type="PROSITE" id="PS51077"/>
    </source>
</evidence>
<dbReference type="RefSeq" id="WP_183592370.1">
    <property type="nucleotide sequence ID" value="NZ_JACHWR010000002.1"/>
</dbReference>
<evidence type="ECO:0000256" key="1">
    <source>
        <dbReference type="ARBA" id="ARBA00023015"/>
    </source>
</evidence>
<dbReference type="InterPro" id="IPR036388">
    <property type="entry name" value="WH-like_DNA-bd_sf"/>
</dbReference>
<evidence type="ECO:0000256" key="3">
    <source>
        <dbReference type="ARBA" id="ARBA00023163"/>
    </source>
</evidence>
<keyword evidence="1" id="KW-0805">Transcription regulation</keyword>
<dbReference type="PANTHER" id="PTHR30136">
    <property type="entry name" value="HELIX-TURN-HELIX TRANSCRIPTIONAL REGULATOR, ICLR FAMILY"/>
    <property type="match status" value="1"/>
</dbReference>
<dbReference type="InterPro" id="IPR029016">
    <property type="entry name" value="GAF-like_dom_sf"/>
</dbReference>
<dbReference type="SMART" id="SM00346">
    <property type="entry name" value="HTH_ICLR"/>
    <property type="match status" value="1"/>
</dbReference>
<dbReference type="PROSITE" id="PS51077">
    <property type="entry name" value="HTH_ICLR"/>
    <property type="match status" value="1"/>
</dbReference>
<gene>
    <name evidence="6" type="ORF">FHU40_002217</name>
</gene>
<feature type="domain" description="HTH iclR-type" evidence="4">
    <location>
        <begin position="5"/>
        <end position="66"/>
    </location>
</feature>
<keyword evidence="2 6" id="KW-0238">DNA-binding</keyword>
<dbReference type="GO" id="GO:0045892">
    <property type="term" value="P:negative regulation of DNA-templated transcription"/>
    <property type="evidence" value="ECO:0007669"/>
    <property type="project" value="TreeGrafter"/>
</dbReference>
<dbReference type="InterPro" id="IPR005471">
    <property type="entry name" value="Tscrpt_reg_IclR_N"/>
</dbReference>
<dbReference type="AlphaFoldDB" id="A0A7W4VV90"/>
<feature type="domain" description="IclR-ED" evidence="5">
    <location>
        <begin position="67"/>
        <end position="251"/>
    </location>
</feature>
<evidence type="ECO:0000313" key="7">
    <source>
        <dbReference type="Proteomes" id="UP000589626"/>
    </source>
</evidence>
<dbReference type="SUPFAM" id="SSF55781">
    <property type="entry name" value="GAF domain-like"/>
    <property type="match status" value="1"/>
</dbReference>
<dbReference type="Proteomes" id="UP000589626">
    <property type="component" value="Unassembled WGS sequence"/>
</dbReference>
<dbReference type="PANTHER" id="PTHR30136:SF35">
    <property type="entry name" value="HTH-TYPE TRANSCRIPTIONAL REGULATOR RV1719"/>
    <property type="match status" value="1"/>
</dbReference>
<evidence type="ECO:0000313" key="6">
    <source>
        <dbReference type="EMBL" id="MBB3042399.1"/>
    </source>
</evidence>
<evidence type="ECO:0000256" key="2">
    <source>
        <dbReference type="ARBA" id="ARBA00023125"/>
    </source>
</evidence>
<keyword evidence="3" id="KW-0804">Transcription</keyword>
<dbReference type="Pfam" id="PF09339">
    <property type="entry name" value="HTH_IclR"/>
    <property type="match status" value="1"/>
</dbReference>
<name>A0A7W4VV90_9ACTN</name>
<dbReference type="GO" id="GO:0003700">
    <property type="term" value="F:DNA-binding transcription factor activity"/>
    <property type="evidence" value="ECO:0007669"/>
    <property type="project" value="TreeGrafter"/>
</dbReference>
<dbReference type="Gene3D" id="1.10.10.10">
    <property type="entry name" value="Winged helix-like DNA-binding domain superfamily/Winged helix DNA-binding domain"/>
    <property type="match status" value="1"/>
</dbReference>
<dbReference type="EMBL" id="JACHWR010000002">
    <property type="protein sequence ID" value="MBB3042399.1"/>
    <property type="molecule type" value="Genomic_DNA"/>
</dbReference>
<dbReference type="PROSITE" id="PS51078">
    <property type="entry name" value="ICLR_ED"/>
    <property type="match status" value="1"/>
</dbReference>